<sequence>MFVICSNFVRMSTTAKGPSERIRAARLGRVKERLAGLLCEHTAAVCDWPTADGFVILGRSKERSDARRP</sequence>
<dbReference type="Proteomes" id="UP000046122">
    <property type="component" value="Unassembled WGS sequence"/>
</dbReference>
<protein>
    <submittedName>
        <fullName evidence="1">Uncharacterized protein</fullName>
    </submittedName>
</protein>
<evidence type="ECO:0000313" key="2">
    <source>
        <dbReference type="Proteomes" id="UP000046122"/>
    </source>
</evidence>
<organism evidence="1 2">
    <name type="scientific">Mesorhizobium plurifarium</name>
    <dbReference type="NCBI Taxonomy" id="69974"/>
    <lineage>
        <taxon>Bacteria</taxon>
        <taxon>Pseudomonadati</taxon>
        <taxon>Pseudomonadota</taxon>
        <taxon>Alphaproteobacteria</taxon>
        <taxon>Hyphomicrobiales</taxon>
        <taxon>Phyllobacteriaceae</taxon>
        <taxon>Mesorhizobium</taxon>
    </lineage>
</organism>
<dbReference type="AlphaFoldDB" id="A0A090GV90"/>
<proteinExistence type="predicted"/>
<reference evidence="1 2" key="1">
    <citation type="submission" date="2014-08" db="EMBL/GenBank/DDBJ databases">
        <authorList>
            <person name="Moulin Lionel"/>
        </authorList>
    </citation>
    <scope>NUCLEOTIDE SEQUENCE [LARGE SCALE GENOMIC DNA]</scope>
</reference>
<gene>
    <name evidence="1" type="ORF">MPL3365_30527</name>
</gene>
<dbReference type="EMBL" id="CCNE01000023">
    <property type="protein sequence ID" value="CDX59230.1"/>
    <property type="molecule type" value="Genomic_DNA"/>
</dbReference>
<accession>A0A090GV90</accession>
<evidence type="ECO:0000313" key="1">
    <source>
        <dbReference type="EMBL" id="CDX59230.1"/>
    </source>
</evidence>
<name>A0A090GV90_MESPL</name>